<feature type="domain" description="SWIM-type" evidence="6">
    <location>
        <begin position="233"/>
        <end position="265"/>
    </location>
</feature>
<keyword evidence="2 4" id="KW-0863">Zinc-finger</keyword>
<dbReference type="AlphaFoldDB" id="A0AAN9LR58"/>
<evidence type="ECO:0000256" key="1">
    <source>
        <dbReference type="ARBA" id="ARBA00022723"/>
    </source>
</evidence>
<dbReference type="GO" id="GO:0008270">
    <property type="term" value="F:zinc ion binding"/>
    <property type="evidence" value="ECO:0007669"/>
    <property type="project" value="UniProtKB-KW"/>
</dbReference>
<feature type="region of interest" description="Disordered" evidence="5">
    <location>
        <begin position="299"/>
        <end position="335"/>
    </location>
</feature>
<protein>
    <recommendedName>
        <fullName evidence="6">SWIM-type domain-containing protein</fullName>
    </recommendedName>
</protein>
<dbReference type="Pfam" id="PF04434">
    <property type="entry name" value="SWIM"/>
    <property type="match status" value="1"/>
</dbReference>
<sequence>MTPPVRAWPDLRNSDSRELVWDTPVLSSIDLFLLDPSLFGVLQVSEREDQPQRHWFCHLRPVRSLGTPLRLVHGCHNVHLPLDSMGSRCSAWTMAVTQARPCGGFSLHDSSTETLTPQQLCVYSLRYYWSASSLWIYAITHGQIDFPKRREEDGDGVEGGEGDGGEGGESDGVEGGEGDGDKGGQSESECEEVDMFGGDEASEKDDGGAGIEVRDRGDDDGHKFEVQSWPTKVVVNLGIQSCTCRFWELTGMPCMHAITAIVYKNERPEDHCHAWLTMASYQATYANHIEALPGQDFWDHTDQIPPVPPKIKKKVGRPKKQRRKENHEEPVNPTKLKRKIKEVKCSVCGDTNHNRQTCVVAKRQRLAHAQAGSAGAGSAGASHAAGASAAGASAGASYAACASAAGQGGDVGSSHAASHVASDAAVQGGEAKDLN</sequence>
<dbReference type="EMBL" id="JAYMYQ010000004">
    <property type="protein sequence ID" value="KAK7338033.1"/>
    <property type="molecule type" value="Genomic_DNA"/>
</dbReference>
<feature type="region of interest" description="Disordered" evidence="5">
    <location>
        <begin position="404"/>
        <end position="435"/>
    </location>
</feature>
<dbReference type="PANTHER" id="PTHR31973">
    <property type="entry name" value="POLYPROTEIN, PUTATIVE-RELATED"/>
    <property type="match status" value="1"/>
</dbReference>
<evidence type="ECO:0000256" key="3">
    <source>
        <dbReference type="ARBA" id="ARBA00022833"/>
    </source>
</evidence>
<feature type="compositionally biased region" description="Low complexity" evidence="5">
    <location>
        <begin position="413"/>
        <end position="426"/>
    </location>
</feature>
<keyword evidence="8" id="KW-1185">Reference proteome</keyword>
<dbReference type="InterPro" id="IPR006564">
    <property type="entry name" value="Znf_PMZ"/>
</dbReference>
<dbReference type="PANTHER" id="PTHR31973:SF197">
    <property type="entry name" value="SWIM-TYPE DOMAIN-CONTAINING PROTEIN"/>
    <property type="match status" value="1"/>
</dbReference>
<dbReference type="SMART" id="SM00575">
    <property type="entry name" value="ZnF_PMZ"/>
    <property type="match status" value="1"/>
</dbReference>
<evidence type="ECO:0000259" key="6">
    <source>
        <dbReference type="PROSITE" id="PS50966"/>
    </source>
</evidence>
<feature type="compositionally biased region" description="Basic and acidic residues" evidence="5">
    <location>
        <begin position="204"/>
        <end position="221"/>
    </location>
</feature>
<organism evidence="7 8">
    <name type="scientific">Canavalia gladiata</name>
    <name type="common">Sword bean</name>
    <name type="synonym">Dolichos gladiatus</name>
    <dbReference type="NCBI Taxonomy" id="3824"/>
    <lineage>
        <taxon>Eukaryota</taxon>
        <taxon>Viridiplantae</taxon>
        <taxon>Streptophyta</taxon>
        <taxon>Embryophyta</taxon>
        <taxon>Tracheophyta</taxon>
        <taxon>Spermatophyta</taxon>
        <taxon>Magnoliopsida</taxon>
        <taxon>eudicotyledons</taxon>
        <taxon>Gunneridae</taxon>
        <taxon>Pentapetalae</taxon>
        <taxon>rosids</taxon>
        <taxon>fabids</taxon>
        <taxon>Fabales</taxon>
        <taxon>Fabaceae</taxon>
        <taxon>Papilionoideae</taxon>
        <taxon>50 kb inversion clade</taxon>
        <taxon>NPAAA clade</taxon>
        <taxon>indigoferoid/millettioid clade</taxon>
        <taxon>Phaseoleae</taxon>
        <taxon>Canavalia</taxon>
    </lineage>
</organism>
<name>A0AAN9LR58_CANGL</name>
<accession>A0AAN9LR58</accession>
<evidence type="ECO:0000256" key="5">
    <source>
        <dbReference type="SAM" id="MobiDB-lite"/>
    </source>
</evidence>
<keyword evidence="3" id="KW-0862">Zinc</keyword>
<evidence type="ECO:0000313" key="7">
    <source>
        <dbReference type="EMBL" id="KAK7338033.1"/>
    </source>
</evidence>
<feature type="region of interest" description="Disordered" evidence="5">
    <location>
        <begin position="148"/>
        <end position="221"/>
    </location>
</feature>
<comment type="caution">
    <text evidence="7">The sequence shown here is derived from an EMBL/GenBank/DDBJ whole genome shotgun (WGS) entry which is preliminary data.</text>
</comment>
<keyword evidence="1" id="KW-0479">Metal-binding</keyword>
<reference evidence="7 8" key="1">
    <citation type="submission" date="2024-01" db="EMBL/GenBank/DDBJ databases">
        <title>The genomes of 5 underutilized Papilionoideae crops provide insights into root nodulation and disease resistanc.</title>
        <authorList>
            <person name="Jiang F."/>
        </authorList>
    </citation>
    <scope>NUCLEOTIDE SEQUENCE [LARGE SCALE GENOMIC DNA]</scope>
    <source>
        <strain evidence="7">LVBAO_FW01</strain>
        <tissue evidence="7">Leaves</tissue>
    </source>
</reference>
<dbReference type="PROSITE" id="PS50966">
    <property type="entry name" value="ZF_SWIM"/>
    <property type="match status" value="1"/>
</dbReference>
<evidence type="ECO:0000256" key="2">
    <source>
        <dbReference type="ARBA" id="ARBA00022771"/>
    </source>
</evidence>
<dbReference type="InterPro" id="IPR007527">
    <property type="entry name" value="Znf_SWIM"/>
</dbReference>
<dbReference type="Proteomes" id="UP001367508">
    <property type="component" value="Unassembled WGS sequence"/>
</dbReference>
<feature type="compositionally biased region" description="Basic residues" evidence="5">
    <location>
        <begin position="310"/>
        <end position="324"/>
    </location>
</feature>
<evidence type="ECO:0000256" key="4">
    <source>
        <dbReference type="PROSITE-ProRule" id="PRU00325"/>
    </source>
</evidence>
<proteinExistence type="predicted"/>
<evidence type="ECO:0000313" key="8">
    <source>
        <dbReference type="Proteomes" id="UP001367508"/>
    </source>
</evidence>
<gene>
    <name evidence="7" type="ORF">VNO77_18630</name>
</gene>
<feature type="compositionally biased region" description="Acidic residues" evidence="5">
    <location>
        <begin position="153"/>
        <end position="178"/>
    </location>
</feature>